<dbReference type="EMBL" id="JAAIUW010000011">
    <property type="protein sequence ID" value="KAF7808765.1"/>
    <property type="molecule type" value="Genomic_DNA"/>
</dbReference>
<protein>
    <submittedName>
        <fullName evidence="2">Putative ribonuclease H protein</fullName>
    </submittedName>
</protein>
<evidence type="ECO:0000259" key="1">
    <source>
        <dbReference type="Pfam" id="PF13456"/>
    </source>
</evidence>
<dbReference type="OrthoDB" id="955670at2759"/>
<organism evidence="2 3">
    <name type="scientific">Senna tora</name>
    <dbReference type="NCBI Taxonomy" id="362788"/>
    <lineage>
        <taxon>Eukaryota</taxon>
        <taxon>Viridiplantae</taxon>
        <taxon>Streptophyta</taxon>
        <taxon>Embryophyta</taxon>
        <taxon>Tracheophyta</taxon>
        <taxon>Spermatophyta</taxon>
        <taxon>Magnoliopsida</taxon>
        <taxon>eudicotyledons</taxon>
        <taxon>Gunneridae</taxon>
        <taxon>Pentapetalae</taxon>
        <taxon>rosids</taxon>
        <taxon>fabids</taxon>
        <taxon>Fabales</taxon>
        <taxon>Fabaceae</taxon>
        <taxon>Caesalpinioideae</taxon>
        <taxon>Cassia clade</taxon>
        <taxon>Senna</taxon>
    </lineage>
</organism>
<keyword evidence="3" id="KW-1185">Reference proteome</keyword>
<gene>
    <name evidence="2" type="ORF">G2W53_035508</name>
</gene>
<dbReference type="Pfam" id="PF13456">
    <property type="entry name" value="RVT_3"/>
    <property type="match status" value="1"/>
</dbReference>
<evidence type="ECO:0000313" key="3">
    <source>
        <dbReference type="Proteomes" id="UP000634136"/>
    </source>
</evidence>
<accession>A0A834SQL3</accession>
<dbReference type="GO" id="GO:0004523">
    <property type="term" value="F:RNA-DNA hybrid ribonuclease activity"/>
    <property type="evidence" value="ECO:0007669"/>
    <property type="project" value="InterPro"/>
</dbReference>
<proteinExistence type="predicted"/>
<evidence type="ECO:0000313" key="2">
    <source>
        <dbReference type="EMBL" id="KAF7808765.1"/>
    </source>
</evidence>
<sequence>MQILDGLEMLWDKGFRKVLIECDSEVALELVSIGVDDNHPCSALLSHTLSEGINVFDFPHVDLGSILVADLNDPLVPRLCVS</sequence>
<name>A0A834SQL3_9FABA</name>
<comment type="caution">
    <text evidence="2">The sequence shown here is derived from an EMBL/GenBank/DDBJ whole genome shotgun (WGS) entry which is preliminary data.</text>
</comment>
<dbReference type="Proteomes" id="UP000634136">
    <property type="component" value="Unassembled WGS sequence"/>
</dbReference>
<dbReference type="GO" id="GO:0003676">
    <property type="term" value="F:nucleic acid binding"/>
    <property type="evidence" value="ECO:0007669"/>
    <property type="project" value="InterPro"/>
</dbReference>
<reference evidence="2" key="1">
    <citation type="submission" date="2020-09" db="EMBL/GenBank/DDBJ databases">
        <title>Genome-Enabled Discovery of Anthraquinone Biosynthesis in Senna tora.</title>
        <authorList>
            <person name="Kang S.-H."/>
            <person name="Pandey R.P."/>
            <person name="Lee C.-M."/>
            <person name="Sim J.-S."/>
            <person name="Jeong J.-T."/>
            <person name="Choi B.-S."/>
            <person name="Jung M."/>
            <person name="Ginzburg D."/>
            <person name="Zhao K."/>
            <person name="Won S.Y."/>
            <person name="Oh T.-J."/>
            <person name="Yu Y."/>
            <person name="Kim N.-H."/>
            <person name="Lee O.R."/>
            <person name="Lee T.-H."/>
            <person name="Bashyal P."/>
            <person name="Kim T.-S."/>
            <person name="Lee W.-H."/>
            <person name="Kawkins C."/>
            <person name="Kim C.-K."/>
            <person name="Kim J.S."/>
            <person name="Ahn B.O."/>
            <person name="Rhee S.Y."/>
            <person name="Sohng J.K."/>
        </authorList>
    </citation>
    <scope>NUCLEOTIDE SEQUENCE</scope>
    <source>
        <tissue evidence="2">Leaf</tissue>
    </source>
</reference>
<dbReference type="InterPro" id="IPR002156">
    <property type="entry name" value="RNaseH_domain"/>
</dbReference>
<feature type="domain" description="RNase H type-1" evidence="1">
    <location>
        <begin position="3"/>
        <end position="69"/>
    </location>
</feature>
<dbReference type="AlphaFoldDB" id="A0A834SQL3"/>